<dbReference type="SUPFAM" id="SSF55729">
    <property type="entry name" value="Acyl-CoA N-acyltransferases (Nat)"/>
    <property type="match status" value="1"/>
</dbReference>
<accession>A0A2K8KYU8</accession>
<dbReference type="KEGG" id="maes:Ga0123461_1690"/>
<dbReference type="AlphaFoldDB" id="A0A2K8KYU8"/>
<keyword evidence="3 6" id="KW-0012">Acyltransferase</keyword>
<sequence>MSHTVRVRSAAAGDVEAILRLLKPFAEKNIILERDKDNVFQHLQEFLVAEYDEDLAGVVCVHIYGENLAEVRSLVVSPEYQKHGVGRLLVEGCEQWAASLGVAKLFALTYVTGFFQKLGYRIVSKESLPHKVWTVCVHCARFADCDEIAVEKTLSDTPIRPMAVVPIIEIDNL</sequence>
<reference evidence="6 7" key="1">
    <citation type="submission" date="2016-12" db="EMBL/GenBank/DDBJ databases">
        <title>Isolation and genomic insights into novel planktonic Zetaproteobacteria from stratified waters of the Chesapeake Bay.</title>
        <authorList>
            <person name="McAllister S.M."/>
            <person name="Kato S."/>
            <person name="Chan C.S."/>
            <person name="Chiu B.K."/>
            <person name="Field E.K."/>
        </authorList>
    </citation>
    <scope>NUCLEOTIDE SEQUENCE [LARGE SCALE GENOMIC DNA]</scope>
    <source>
        <strain evidence="6 7">CP-5</strain>
    </source>
</reference>
<dbReference type="Proteomes" id="UP000231701">
    <property type="component" value="Chromosome"/>
</dbReference>
<evidence type="ECO:0000256" key="3">
    <source>
        <dbReference type="ARBA" id="ARBA00023315"/>
    </source>
</evidence>
<organism evidence="6 7">
    <name type="scientific">Mariprofundus aestuarium</name>
    <dbReference type="NCBI Taxonomy" id="1921086"/>
    <lineage>
        <taxon>Bacteria</taxon>
        <taxon>Pseudomonadati</taxon>
        <taxon>Pseudomonadota</taxon>
        <taxon>Candidatius Mariprofundia</taxon>
        <taxon>Mariprofundales</taxon>
        <taxon>Mariprofundaceae</taxon>
        <taxon>Mariprofundus</taxon>
    </lineage>
</organism>
<dbReference type="PROSITE" id="PS51186">
    <property type="entry name" value="GNAT"/>
    <property type="match status" value="1"/>
</dbReference>
<dbReference type="GO" id="GO:0006526">
    <property type="term" value="P:L-arginine biosynthetic process"/>
    <property type="evidence" value="ECO:0007669"/>
    <property type="project" value="InterPro"/>
</dbReference>
<dbReference type="NCBIfam" id="NF005840">
    <property type="entry name" value="PRK07757.1"/>
    <property type="match status" value="1"/>
</dbReference>
<evidence type="ECO:0000313" key="6">
    <source>
        <dbReference type="EMBL" id="ATX80103.1"/>
    </source>
</evidence>
<evidence type="ECO:0000256" key="2">
    <source>
        <dbReference type="ARBA" id="ARBA00022679"/>
    </source>
</evidence>
<keyword evidence="2 6" id="KW-0808">Transferase</keyword>
<evidence type="ECO:0000256" key="4">
    <source>
        <dbReference type="ARBA" id="ARBA00033251"/>
    </source>
</evidence>
<evidence type="ECO:0000313" key="7">
    <source>
        <dbReference type="Proteomes" id="UP000231701"/>
    </source>
</evidence>
<evidence type="ECO:0000259" key="5">
    <source>
        <dbReference type="PROSITE" id="PS51186"/>
    </source>
</evidence>
<dbReference type="GO" id="GO:0004042">
    <property type="term" value="F:L-glutamate N-acetyltransferase activity"/>
    <property type="evidence" value="ECO:0007669"/>
    <property type="project" value="InterPro"/>
</dbReference>
<dbReference type="InterPro" id="IPR016181">
    <property type="entry name" value="Acyl_CoA_acyltransferase"/>
</dbReference>
<name>A0A2K8KYU8_MARES</name>
<dbReference type="PANTHER" id="PTHR30602">
    <property type="entry name" value="AMINO-ACID ACETYLTRANSFERASE"/>
    <property type="match status" value="1"/>
</dbReference>
<dbReference type="Gene3D" id="3.40.630.30">
    <property type="match status" value="1"/>
</dbReference>
<dbReference type="InterPro" id="IPR010167">
    <property type="entry name" value="NH2A_AcTrfase"/>
</dbReference>
<dbReference type="InterPro" id="IPR000182">
    <property type="entry name" value="GNAT_dom"/>
</dbReference>
<gene>
    <name evidence="6" type="ORF">Ga0123461_1690</name>
</gene>
<dbReference type="CDD" id="cd04301">
    <property type="entry name" value="NAT_SF"/>
    <property type="match status" value="1"/>
</dbReference>
<protein>
    <recommendedName>
        <fullName evidence="1">Amino-acid acetyltransferase</fullName>
    </recommendedName>
    <alternativeName>
        <fullName evidence="4">N-acetylglutamate synthase</fullName>
    </alternativeName>
</protein>
<dbReference type="EMBL" id="CP018799">
    <property type="protein sequence ID" value="ATX80103.1"/>
    <property type="molecule type" value="Genomic_DNA"/>
</dbReference>
<proteinExistence type="predicted"/>
<feature type="domain" description="N-acetyltransferase" evidence="5">
    <location>
        <begin position="5"/>
        <end position="155"/>
    </location>
</feature>
<keyword evidence="7" id="KW-1185">Reference proteome</keyword>
<dbReference type="RefSeq" id="WP_100277917.1">
    <property type="nucleotide sequence ID" value="NZ_CP018799.1"/>
</dbReference>
<dbReference type="PANTHER" id="PTHR30602:SF12">
    <property type="entry name" value="AMINO-ACID ACETYLTRANSFERASE NAGS1, CHLOROPLASTIC-RELATED"/>
    <property type="match status" value="1"/>
</dbReference>
<evidence type="ECO:0000256" key="1">
    <source>
        <dbReference type="ARBA" id="ARBA00015231"/>
    </source>
</evidence>
<dbReference type="GO" id="GO:0005737">
    <property type="term" value="C:cytoplasm"/>
    <property type="evidence" value="ECO:0007669"/>
    <property type="project" value="InterPro"/>
</dbReference>
<dbReference type="OrthoDB" id="9793138at2"/>
<dbReference type="Pfam" id="PF00583">
    <property type="entry name" value="Acetyltransf_1"/>
    <property type="match status" value="1"/>
</dbReference>